<accession>A0A5J9SJ98</accession>
<organism evidence="2 3">
    <name type="scientific">Eragrostis curvula</name>
    <name type="common">weeping love grass</name>
    <dbReference type="NCBI Taxonomy" id="38414"/>
    <lineage>
        <taxon>Eukaryota</taxon>
        <taxon>Viridiplantae</taxon>
        <taxon>Streptophyta</taxon>
        <taxon>Embryophyta</taxon>
        <taxon>Tracheophyta</taxon>
        <taxon>Spermatophyta</taxon>
        <taxon>Magnoliopsida</taxon>
        <taxon>Liliopsida</taxon>
        <taxon>Poales</taxon>
        <taxon>Poaceae</taxon>
        <taxon>PACMAD clade</taxon>
        <taxon>Chloridoideae</taxon>
        <taxon>Eragrostideae</taxon>
        <taxon>Eragrostidinae</taxon>
        <taxon>Eragrostis</taxon>
    </lineage>
</organism>
<evidence type="ECO:0000313" key="2">
    <source>
        <dbReference type="EMBL" id="TVT99061.1"/>
    </source>
</evidence>
<dbReference type="OrthoDB" id="10647821at2759"/>
<feature type="transmembrane region" description="Helical" evidence="1">
    <location>
        <begin position="30"/>
        <end position="50"/>
    </location>
</feature>
<evidence type="ECO:0000256" key="1">
    <source>
        <dbReference type="SAM" id="Phobius"/>
    </source>
</evidence>
<keyword evidence="1" id="KW-1133">Transmembrane helix</keyword>
<proteinExistence type="predicted"/>
<reference evidence="2 3" key="1">
    <citation type="journal article" date="2019" name="Sci. Rep.">
        <title>A high-quality genome of Eragrostis curvula grass provides insights into Poaceae evolution and supports new strategies to enhance forage quality.</title>
        <authorList>
            <person name="Carballo J."/>
            <person name="Santos B.A.C.M."/>
            <person name="Zappacosta D."/>
            <person name="Garbus I."/>
            <person name="Selva J.P."/>
            <person name="Gallo C.A."/>
            <person name="Diaz A."/>
            <person name="Albertini E."/>
            <person name="Caccamo M."/>
            <person name="Echenique V."/>
        </authorList>
    </citation>
    <scope>NUCLEOTIDE SEQUENCE [LARGE SCALE GENOMIC DNA]</scope>
    <source>
        <strain evidence="3">cv. Victoria</strain>
        <tissue evidence="2">Leaf</tissue>
    </source>
</reference>
<dbReference type="Gramene" id="TVT99061">
    <property type="protein sequence ID" value="TVT99061"/>
    <property type="gene ID" value="EJB05_55618"/>
</dbReference>
<dbReference type="PANTHER" id="PTHR33994:SF39">
    <property type="entry name" value="OS01G0712400 PROTEIN"/>
    <property type="match status" value="1"/>
</dbReference>
<dbReference type="Proteomes" id="UP000324897">
    <property type="component" value="Unassembled WGS sequence"/>
</dbReference>
<comment type="caution">
    <text evidence="2">The sequence shown here is derived from an EMBL/GenBank/DDBJ whole genome shotgun (WGS) entry which is preliminary data.</text>
</comment>
<keyword evidence="3" id="KW-1185">Reference proteome</keyword>
<dbReference type="EMBL" id="RWGY01000771">
    <property type="protein sequence ID" value="TVT99061.1"/>
    <property type="molecule type" value="Genomic_DNA"/>
</dbReference>
<feature type="non-terminal residue" evidence="2">
    <location>
        <position position="1"/>
    </location>
</feature>
<sequence length="147" mass="16372">MANIDDDEGVQKPADGLDDAWERRMQTVRYVQGCIWAASLVVLMLVYVFGTGATEVASFSAQDARRDPRHLQAWCLNGGEVVASYAGVALAWGQVPGFCVPRKEVREFILLLWGRGVLVRRFAPASRFRVAYRHNSGTGRDEVVLRC</sequence>
<dbReference type="PANTHER" id="PTHR33994">
    <property type="entry name" value="OS04G0515000 PROTEIN"/>
    <property type="match status" value="1"/>
</dbReference>
<dbReference type="AlphaFoldDB" id="A0A5J9SJ98"/>
<keyword evidence="1" id="KW-0472">Membrane</keyword>
<protein>
    <submittedName>
        <fullName evidence="2">Uncharacterized protein</fullName>
    </submittedName>
</protein>
<keyword evidence="1" id="KW-0812">Transmembrane</keyword>
<evidence type="ECO:0000313" key="3">
    <source>
        <dbReference type="Proteomes" id="UP000324897"/>
    </source>
</evidence>
<gene>
    <name evidence="2" type="ORF">EJB05_55618</name>
</gene>
<name>A0A5J9SJ98_9POAL</name>